<dbReference type="RefSeq" id="WP_251221512.1">
    <property type="nucleotide sequence ID" value="NZ_JAMBOL010000001.1"/>
</dbReference>
<gene>
    <name evidence="2" type="ORF">M3202_01005</name>
</gene>
<dbReference type="Gene3D" id="2.160.20.120">
    <property type="match status" value="1"/>
</dbReference>
<evidence type="ECO:0000313" key="2">
    <source>
        <dbReference type="EMBL" id="MCM3712648.1"/>
    </source>
</evidence>
<dbReference type="Pfam" id="PF13349">
    <property type="entry name" value="DUF4097"/>
    <property type="match status" value="1"/>
</dbReference>
<evidence type="ECO:0000313" key="3">
    <source>
        <dbReference type="Proteomes" id="UP001139179"/>
    </source>
</evidence>
<dbReference type="PANTHER" id="PTHR34094">
    <property type="match status" value="1"/>
</dbReference>
<keyword evidence="3" id="KW-1185">Reference proteome</keyword>
<protein>
    <submittedName>
        <fullName evidence="2">DUF4097 domain-containing protein</fullName>
    </submittedName>
</protein>
<dbReference type="AlphaFoldDB" id="A0A9X2DPB5"/>
<dbReference type="PANTHER" id="PTHR34094:SF1">
    <property type="entry name" value="PROTEIN FAM185A"/>
    <property type="match status" value="1"/>
</dbReference>
<dbReference type="InterPro" id="IPR025164">
    <property type="entry name" value="Toastrack_DUF4097"/>
</dbReference>
<dbReference type="Proteomes" id="UP001139179">
    <property type="component" value="Unassembled WGS sequence"/>
</dbReference>
<proteinExistence type="predicted"/>
<name>A0A9X2DPB5_9BACI</name>
<organism evidence="2 3">
    <name type="scientific">Halalkalibacter oceani</name>
    <dbReference type="NCBI Taxonomy" id="1653776"/>
    <lineage>
        <taxon>Bacteria</taxon>
        <taxon>Bacillati</taxon>
        <taxon>Bacillota</taxon>
        <taxon>Bacilli</taxon>
        <taxon>Bacillales</taxon>
        <taxon>Bacillaceae</taxon>
        <taxon>Halalkalibacter</taxon>
    </lineage>
</organism>
<accession>A0A9X2DPB5</accession>
<reference evidence="2" key="1">
    <citation type="submission" date="2022-05" db="EMBL/GenBank/DDBJ databases">
        <title>Comparative Genomics of Spacecraft Associated Microbes.</title>
        <authorList>
            <person name="Tran M.T."/>
            <person name="Wright A."/>
            <person name="Seuylemezian A."/>
            <person name="Eisen J."/>
            <person name="Coil D."/>
        </authorList>
    </citation>
    <scope>NUCLEOTIDE SEQUENCE</scope>
    <source>
        <strain evidence="2">214.1.1</strain>
    </source>
</reference>
<comment type="caution">
    <text evidence="2">The sequence shown here is derived from an EMBL/GenBank/DDBJ whole genome shotgun (WGS) entry which is preliminary data.</text>
</comment>
<dbReference type="EMBL" id="JAMBOL010000001">
    <property type="protein sequence ID" value="MCM3712648.1"/>
    <property type="molecule type" value="Genomic_DNA"/>
</dbReference>
<sequence>MKKLAGFALIITGIVILIASLPAVLPSTSEAVGEQGQFDLTQVEDLILTSTAVDWEIETYSGTELLVRLENQNRSVQLQSAELQSRLEVKVEEERFRFLSFSFMKEPTKAVVQIPASYQDKLNIKSVSGDLNMNGEQVLTSLDVRTVSGDVVVGPVTAPDVSVATTSGDIEINGLDGASTTLNSTSGDIEVSRLHGAINAKTVSGDIEVDYVAENQAAELKTTSGDVEVWLPDGNAEIEAKTTSGDIQINAELLDSSLQSKAISGKIGKGEHPFFISTTSGDIDLH</sequence>
<evidence type="ECO:0000259" key="1">
    <source>
        <dbReference type="Pfam" id="PF13349"/>
    </source>
</evidence>
<feature type="domain" description="DUF4097" evidence="1">
    <location>
        <begin position="44"/>
        <end position="285"/>
    </location>
</feature>